<dbReference type="EMBL" id="CAJOBB010002481">
    <property type="protein sequence ID" value="CAF3972580.1"/>
    <property type="molecule type" value="Genomic_DNA"/>
</dbReference>
<gene>
    <name evidence="1" type="ORF">IZO911_LOCUS5026</name>
    <name evidence="2" type="ORF">KXQ929_LOCUS26863</name>
</gene>
<dbReference type="EMBL" id="CAJNOE010000029">
    <property type="protein sequence ID" value="CAF0766535.1"/>
    <property type="molecule type" value="Genomic_DNA"/>
</dbReference>
<comment type="caution">
    <text evidence="1">The sequence shown here is derived from an EMBL/GenBank/DDBJ whole genome shotgun (WGS) entry which is preliminary data.</text>
</comment>
<protein>
    <submittedName>
        <fullName evidence="1">Uncharacterized protein</fullName>
    </submittedName>
</protein>
<accession>A0A813QGX3</accession>
<evidence type="ECO:0000313" key="2">
    <source>
        <dbReference type="EMBL" id="CAF3972580.1"/>
    </source>
</evidence>
<dbReference type="Proteomes" id="UP000663860">
    <property type="component" value="Unassembled WGS sequence"/>
</dbReference>
<dbReference type="AlphaFoldDB" id="A0A813QGX3"/>
<evidence type="ECO:0000313" key="1">
    <source>
        <dbReference type="EMBL" id="CAF0766535.1"/>
    </source>
</evidence>
<reference evidence="1" key="1">
    <citation type="submission" date="2021-02" db="EMBL/GenBank/DDBJ databases">
        <authorList>
            <person name="Nowell W R."/>
        </authorList>
    </citation>
    <scope>NUCLEOTIDE SEQUENCE</scope>
</reference>
<name>A0A813QGX3_9BILA</name>
<sequence length="223" mass="24987">MTEQLKYKLEQPRDFFNTSLYFTDLTTAPKNHHSHRNNHKQLNADSTFPPMVINLNAAQKEGHSYETAQEKSLIIPHINRPRINENHYLPEFNKDSTNATIINERRRRLENKRQYRPSDCCRSHRSSKCCRSRRISPTTSLDDICCCCCFTHIGPSTLNSNEDGCCECEDCCTADSCDCSGCDCDCGSCNCGGCDCGSCDGDACEGCVVILVCCLLCFTACDN</sequence>
<proteinExistence type="predicted"/>
<dbReference type="Proteomes" id="UP000663868">
    <property type="component" value="Unassembled WGS sequence"/>
</dbReference>
<organism evidence="1 3">
    <name type="scientific">Adineta steineri</name>
    <dbReference type="NCBI Taxonomy" id="433720"/>
    <lineage>
        <taxon>Eukaryota</taxon>
        <taxon>Metazoa</taxon>
        <taxon>Spiralia</taxon>
        <taxon>Gnathifera</taxon>
        <taxon>Rotifera</taxon>
        <taxon>Eurotatoria</taxon>
        <taxon>Bdelloidea</taxon>
        <taxon>Adinetida</taxon>
        <taxon>Adinetidae</taxon>
        <taxon>Adineta</taxon>
    </lineage>
</organism>
<evidence type="ECO:0000313" key="3">
    <source>
        <dbReference type="Proteomes" id="UP000663860"/>
    </source>
</evidence>